<proteinExistence type="predicted"/>
<sequence length="104" mass="11595">MANTLGLVEVTTAQLADSTHAINATGSWDKIRVVRVTDHVSNEVAEVGSDTEKMAIFECRAKGYPWERRGTQPKTKIVQAVAPLANTPKDFEVLYPNWNYAEFQ</sequence>
<accession>A0A240EWV4</accession>
<dbReference type="KEGG" id="vg:54974166"/>
<evidence type="ECO:0000313" key="2">
    <source>
        <dbReference type="Proteomes" id="UP000225149"/>
    </source>
</evidence>
<evidence type="ECO:0000313" key="1">
    <source>
        <dbReference type="EMBL" id="APD18145.1"/>
    </source>
</evidence>
<protein>
    <submittedName>
        <fullName evidence="1">Uncharacterized protein</fullName>
    </submittedName>
</protein>
<dbReference type="RefSeq" id="YP_009784171.1">
    <property type="nucleotide sequence ID" value="NC_047741.1"/>
</dbReference>
<keyword evidence="2" id="KW-1185">Reference proteome</keyword>
<reference evidence="1 2" key="1">
    <citation type="journal article" date="2017" name="PLoS ONE">
        <title>Environmental bacteriophages active on biofilms and planktonic forms of toxigenic Vibrio cholerae: Potential relevance in cholera epidemiology.</title>
        <authorList>
            <person name="Naser I.B."/>
            <person name="Hoque M.M."/>
            <person name="Abdullah A."/>
            <person name="Bari S.M.N."/>
            <person name="Ghosh A.N."/>
            <person name="Faruque S.M."/>
        </authorList>
    </citation>
    <scope>NUCLEOTIDE SEQUENCE [LARGE SCALE GENOMIC DNA]</scope>
</reference>
<dbReference type="EMBL" id="KY065149">
    <property type="protein sequence ID" value="APD18145.1"/>
    <property type="molecule type" value="Genomic_DNA"/>
</dbReference>
<name>A0A240EWV4_9CAUD</name>
<organism evidence="1 2">
    <name type="scientific">Vibrio phage JSF7</name>
    <dbReference type="NCBI Taxonomy" id="1292086"/>
    <lineage>
        <taxon>Viruses</taxon>
        <taxon>Duplodnaviria</taxon>
        <taxon>Heunggongvirae</taxon>
        <taxon>Uroviricota</taxon>
        <taxon>Caudoviricetes</taxon>
        <taxon>Autographivirales</taxon>
        <taxon>Tawavirus</taxon>
        <taxon>Tawavirus JSF7</taxon>
    </lineage>
</organism>
<dbReference type="GeneID" id="54974166"/>
<dbReference type="Proteomes" id="UP000225149">
    <property type="component" value="Segment"/>
</dbReference>